<dbReference type="PANTHER" id="PTHR10724">
    <property type="entry name" value="30S RIBOSOMAL PROTEIN S1"/>
    <property type="match status" value="1"/>
</dbReference>
<dbReference type="InterPro" id="IPR035104">
    <property type="entry name" value="Ribosomal_protein_S1-like"/>
</dbReference>
<dbReference type="CDD" id="cd05687">
    <property type="entry name" value="S1_RPS1_repeat_ec1_hs1"/>
    <property type="match status" value="1"/>
</dbReference>
<dbReference type="EMBL" id="JQCE01000005">
    <property type="protein sequence ID" value="KRO18281.1"/>
    <property type="molecule type" value="Genomic_DNA"/>
</dbReference>
<feature type="compositionally biased region" description="Basic and acidic residues" evidence="4">
    <location>
        <begin position="358"/>
        <end position="377"/>
    </location>
</feature>
<dbReference type="CDD" id="cd04465">
    <property type="entry name" value="S1_RPS1_repeat_ec2_hs2"/>
    <property type="match status" value="1"/>
</dbReference>
<keyword evidence="2 6" id="KW-0689">Ribosomal protein</keyword>
<dbReference type="Pfam" id="PF00575">
    <property type="entry name" value="S1"/>
    <property type="match status" value="4"/>
</dbReference>
<proteinExistence type="inferred from homology"/>
<evidence type="ECO:0000259" key="5">
    <source>
        <dbReference type="PROSITE" id="PS50126"/>
    </source>
</evidence>
<feature type="domain" description="S1 motif" evidence="5">
    <location>
        <begin position="288"/>
        <end position="357"/>
    </location>
</feature>
<evidence type="ECO:0000256" key="1">
    <source>
        <dbReference type="ARBA" id="ARBA00006767"/>
    </source>
</evidence>
<dbReference type="GO" id="GO:0003729">
    <property type="term" value="F:mRNA binding"/>
    <property type="evidence" value="ECO:0007669"/>
    <property type="project" value="TreeGrafter"/>
</dbReference>
<evidence type="ECO:0000256" key="3">
    <source>
        <dbReference type="ARBA" id="ARBA00023274"/>
    </source>
</evidence>
<dbReference type="InterPro" id="IPR012340">
    <property type="entry name" value="NA-bd_OB-fold"/>
</dbReference>
<dbReference type="InterPro" id="IPR003029">
    <property type="entry name" value="S1_domain"/>
</dbReference>
<organism evidence="6 7">
    <name type="scientific">Lacticaseibacillus saniviri JCM 17471 = DSM 24301</name>
    <dbReference type="NCBI Taxonomy" id="1293598"/>
    <lineage>
        <taxon>Bacteria</taxon>
        <taxon>Bacillati</taxon>
        <taxon>Bacillota</taxon>
        <taxon>Bacilli</taxon>
        <taxon>Lactobacillales</taxon>
        <taxon>Lactobacillaceae</taxon>
        <taxon>Lacticaseibacillus</taxon>
    </lineage>
</organism>
<feature type="domain" description="S1 motif" evidence="5">
    <location>
        <begin position="117"/>
        <end position="182"/>
    </location>
</feature>
<dbReference type="PRINTS" id="PR00681">
    <property type="entry name" value="RIBOSOMALS1"/>
</dbReference>
<dbReference type="GO" id="GO:0006412">
    <property type="term" value="P:translation"/>
    <property type="evidence" value="ECO:0007669"/>
    <property type="project" value="TreeGrafter"/>
</dbReference>
<comment type="similarity">
    <text evidence="1">Belongs to the bacterial ribosomal protein bS1 family.</text>
</comment>
<dbReference type="STRING" id="1293598.IV56_GL001412"/>
<comment type="caution">
    <text evidence="6">The sequence shown here is derived from an EMBL/GenBank/DDBJ whole genome shotgun (WGS) entry which is preliminary data.</text>
</comment>
<reference evidence="6 7" key="1">
    <citation type="journal article" date="2015" name="Genome Announc.">
        <title>Expanding the biotechnology potential of lactobacilli through comparative genomics of 213 strains and associated genera.</title>
        <authorList>
            <person name="Sun Z."/>
            <person name="Harris H.M."/>
            <person name="McCann A."/>
            <person name="Guo C."/>
            <person name="Argimon S."/>
            <person name="Zhang W."/>
            <person name="Yang X."/>
            <person name="Jeffery I.B."/>
            <person name="Cooney J.C."/>
            <person name="Kagawa T.F."/>
            <person name="Liu W."/>
            <person name="Song Y."/>
            <person name="Salvetti E."/>
            <person name="Wrobel A."/>
            <person name="Rasinkangas P."/>
            <person name="Parkhill J."/>
            <person name="Rea M.C."/>
            <person name="O'Sullivan O."/>
            <person name="Ritari J."/>
            <person name="Douillard F.P."/>
            <person name="Paul Ross R."/>
            <person name="Yang R."/>
            <person name="Briner A.E."/>
            <person name="Felis G.E."/>
            <person name="de Vos W.M."/>
            <person name="Barrangou R."/>
            <person name="Klaenhammer T.R."/>
            <person name="Caufield P.W."/>
            <person name="Cui Y."/>
            <person name="Zhang H."/>
            <person name="O'Toole P.W."/>
        </authorList>
    </citation>
    <scope>NUCLEOTIDE SEQUENCE [LARGE SCALE GENOMIC DNA]</scope>
    <source>
        <strain evidence="6 7">DSM 24301</strain>
    </source>
</reference>
<evidence type="ECO:0000256" key="4">
    <source>
        <dbReference type="SAM" id="MobiDB-lite"/>
    </source>
</evidence>
<dbReference type="OrthoDB" id="9804077at2"/>
<dbReference type="Proteomes" id="UP000050969">
    <property type="component" value="Unassembled WGS sequence"/>
</dbReference>
<evidence type="ECO:0000313" key="7">
    <source>
        <dbReference type="Proteomes" id="UP000050969"/>
    </source>
</evidence>
<dbReference type="SMART" id="SM00316">
    <property type="entry name" value="S1"/>
    <property type="match status" value="4"/>
</dbReference>
<dbReference type="CDD" id="cd05688">
    <property type="entry name" value="S1_RPS1_repeat_ec3"/>
    <property type="match status" value="1"/>
</dbReference>
<keyword evidence="3" id="KW-0687">Ribonucleoprotein</keyword>
<feature type="region of interest" description="Disordered" evidence="4">
    <location>
        <begin position="358"/>
        <end position="406"/>
    </location>
</feature>
<dbReference type="PATRIC" id="fig|1293598.4.peg.1477"/>
<protein>
    <submittedName>
        <fullName evidence="6">30S ribosomal protein S1</fullName>
    </submittedName>
</protein>
<evidence type="ECO:0000313" key="6">
    <source>
        <dbReference type="EMBL" id="KRO18281.1"/>
    </source>
</evidence>
<name>A0A0R2MXZ9_9LACO</name>
<dbReference type="PANTHER" id="PTHR10724:SF7">
    <property type="entry name" value="SMALL RIBOSOMAL SUBUNIT PROTEIN BS1C"/>
    <property type="match status" value="1"/>
</dbReference>
<dbReference type="GO" id="GO:0003735">
    <property type="term" value="F:structural constituent of ribosome"/>
    <property type="evidence" value="ECO:0007669"/>
    <property type="project" value="TreeGrafter"/>
</dbReference>
<sequence>MSENNVNENAQTMADALNSVDQVKVGDTVKGEVLAIEDKQLIVGIQGTGVEGVVPLKELSSQPVEDIHEEAQVGDVIDLVVISTIGKDKENGQFLLSKRRLEAQKIWKDIQADFEAGKTITAPVTSVVKGGLVVNAGVRGFVPASMVDDHFVEDLSAYKGQELEFKIIEIEPSENRLILSHRAIVEASKAEAREQIFATLHEGDVVEGKVARLTNFGAFVDLGGVDGLVHVSEISFDRVDKPSDVLSVGEDVKVKVLGVDPEKNRISLSIKATLPQPWDDIEDRAPVGATLTGTVRRLTTFGAFVEVFPGVEGLVHISQISHEHIATPNDVLKEGEEVNVKVLSVDPEQRRLALSIKALKERPAGDEPSEPRKENARPRRNNNNNNNHTSIPAEYQQDDSGFSLGDILGDALKDAAKDDNE</sequence>
<dbReference type="NCBIfam" id="NF005208">
    <property type="entry name" value="PRK06676.1"/>
    <property type="match status" value="1"/>
</dbReference>
<accession>A0A0R2MXZ9</accession>
<dbReference type="RefSeq" id="WP_054776457.1">
    <property type="nucleotide sequence ID" value="NZ_BBBX01000001.1"/>
</dbReference>
<dbReference type="FunFam" id="2.40.50.140:FF:000051">
    <property type="entry name" value="RNA-binding transcriptional accessory protein"/>
    <property type="match status" value="2"/>
</dbReference>
<dbReference type="GO" id="GO:0022627">
    <property type="term" value="C:cytosolic small ribosomal subunit"/>
    <property type="evidence" value="ECO:0007669"/>
    <property type="project" value="TreeGrafter"/>
</dbReference>
<feature type="domain" description="S1 motif" evidence="5">
    <location>
        <begin position="26"/>
        <end position="99"/>
    </location>
</feature>
<dbReference type="Gene3D" id="2.40.50.140">
    <property type="entry name" value="Nucleic acid-binding proteins"/>
    <property type="match status" value="4"/>
</dbReference>
<dbReference type="PROSITE" id="PS50126">
    <property type="entry name" value="S1"/>
    <property type="match status" value="4"/>
</dbReference>
<dbReference type="AlphaFoldDB" id="A0A0R2MXZ9"/>
<dbReference type="SUPFAM" id="SSF50249">
    <property type="entry name" value="Nucleic acid-binding proteins"/>
    <property type="match status" value="4"/>
</dbReference>
<dbReference type="InterPro" id="IPR050437">
    <property type="entry name" value="Ribos_protein_bS1-like"/>
</dbReference>
<evidence type="ECO:0000256" key="2">
    <source>
        <dbReference type="ARBA" id="ARBA00022980"/>
    </source>
</evidence>
<keyword evidence="7" id="KW-1185">Reference proteome</keyword>
<feature type="domain" description="S1 motif" evidence="5">
    <location>
        <begin position="203"/>
        <end position="271"/>
    </location>
</feature>
<gene>
    <name evidence="6" type="ORF">IV56_GL001412</name>
</gene>